<evidence type="ECO:0000256" key="2">
    <source>
        <dbReference type="ARBA" id="ARBA00022490"/>
    </source>
</evidence>
<dbReference type="Gene3D" id="2.40.50.140">
    <property type="entry name" value="Nucleic acid-binding proteins"/>
    <property type="match status" value="1"/>
</dbReference>
<dbReference type="InterPro" id="IPR050180">
    <property type="entry name" value="RNR_Ribonuclease"/>
</dbReference>
<dbReference type="SUPFAM" id="SSF50249">
    <property type="entry name" value="Nucleic acid-binding proteins"/>
    <property type="match status" value="2"/>
</dbReference>
<reference evidence="10 11" key="2">
    <citation type="submission" date="2023-06" db="EMBL/GenBank/DDBJ databases">
        <authorList>
            <person name="Zeman M."/>
            <person name="Kubasova T."/>
            <person name="Jahodarova E."/>
            <person name="Nykrynova M."/>
            <person name="Rychlik I."/>
        </authorList>
    </citation>
    <scope>NUCLEOTIDE SEQUENCE [LARGE SCALE GENOMIC DNA]</scope>
    <source>
        <strain evidence="10 11">154_Feed</strain>
    </source>
</reference>
<gene>
    <name evidence="7" type="primary">rnr</name>
    <name evidence="10" type="ORF">QUW28_04130</name>
</gene>
<evidence type="ECO:0000313" key="11">
    <source>
        <dbReference type="Proteomes" id="UP001529421"/>
    </source>
</evidence>
<accession>A0ABT7V870</accession>
<evidence type="ECO:0000256" key="6">
    <source>
        <dbReference type="ARBA" id="ARBA00022884"/>
    </source>
</evidence>
<evidence type="ECO:0000256" key="5">
    <source>
        <dbReference type="ARBA" id="ARBA00022839"/>
    </source>
</evidence>
<comment type="caution">
    <text evidence="10">The sequence shown here is derived from an EMBL/GenBank/DDBJ whole genome shotgun (WGS) entry which is preliminary data.</text>
</comment>
<dbReference type="PANTHER" id="PTHR23355">
    <property type="entry name" value="RIBONUCLEASE"/>
    <property type="match status" value="1"/>
</dbReference>
<keyword evidence="3 7" id="KW-0540">Nuclease</keyword>
<dbReference type="Pfam" id="PF00773">
    <property type="entry name" value="RNB"/>
    <property type="match status" value="1"/>
</dbReference>
<dbReference type="InterPro" id="IPR003029">
    <property type="entry name" value="S1_domain"/>
</dbReference>
<dbReference type="InterPro" id="IPR040476">
    <property type="entry name" value="CSD2"/>
</dbReference>
<comment type="catalytic activity">
    <reaction evidence="1 7">
        <text>Exonucleolytic cleavage in the 3'- to 5'-direction to yield nucleoside 5'-phosphates.</text>
        <dbReference type="EC" id="3.1.13.1"/>
    </reaction>
</comment>
<dbReference type="SMART" id="SM00955">
    <property type="entry name" value="RNB"/>
    <property type="match status" value="1"/>
</dbReference>
<dbReference type="InterPro" id="IPR012340">
    <property type="entry name" value="NA-bd_OB-fold"/>
</dbReference>
<keyword evidence="2 7" id="KW-0963">Cytoplasm</keyword>
<comment type="similarity">
    <text evidence="7">Belongs to the RNR ribonuclease family. RNase R subfamily.</text>
</comment>
<dbReference type="PROSITE" id="PS50126">
    <property type="entry name" value="S1"/>
    <property type="match status" value="1"/>
</dbReference>
<keyword evidence="4 7" id="KW-0378">Hydrolase</keyword>
<dbReference type="NCBIfam" id="TIGR00358">
    <property type="entry name" value="3_prime_RNase"/>
    <property type="match status" value="1"/>
</dbReference>
<dbReference type="CDD" id="cd04471">
    <property type="entry name" value="S1_RNase_R"/>
    <property type="match status" value="1"/>
</dbReference>
<proteinExistence type="inferred from homology"/>
<keyword evidence="6 7" id="KW-0694">RNA-binding</keyword>
<dbReference type="EMBL" id="JAUDDZ010000004">
    <property type="protein sequence ID" value="MDM8274686.1"/>
    <property type="molecule type" value="Genomic_DNA"/>
</dbReference>
<reference evidence="11" key="1">
    <citation type="submission" date="2023-06" db="EMBL/GenBank/DDBJ databases">
        <title>Identification and characterization of horizontal gene transfer across gut microbiota members of farm animals based on homology search.</title>
        <authorList>
            <person name="Zeman M."/>
            <person name="Kubasova T."/>
            <person name="Jahodarova E."/>
            <person name="Nykrynova M."/>
            <person name="Rychlik I."/>
        </authorList>
    </citation>
    <scope>NUCLEOTIDE SEQUENCE [LARGE SCALE GENOMIC DNA]</scope>
    <source>
        <strain evidence="11">154_Feed</strain>
    </source>
</reference>
<evidence type="ECO:0000313" key="10">
    <source>
        <dbReference type="EMBL" id="MDM8274686.1"/>
    </source>
</evidence>
<dbReference type="Pfam" id="PF17876">
    <property type="entry name" value="CSD2"/>
    <property type="match status" value="1"/>
</dbReference>
<evidence type="ECO:0000256" key="3">
    <source>
        <dbReference type="ARBA" id="ARBA00022722"/>
    </source>
</evidence>
<name>A0ABT7V870_9ACTN</name>
<comment type="function">
    <text evidence="7">3'-5' exoribonuclease that releases 5'-nucleoside monophosphates and is involved in maturation of structured RNAs.</text>
</comment>
<dbReference type="HAMAP" id="MF_01895">
    <property type="entry name" value="RNase_R"/>
    <property type="match status" value="1"/>
</dbReference>
<feature type="compositionally biased region" description="Basic residues" evidence="8">
    <location>
        <begin position="1"/>
        <end position="17"/>
    </location>
</feature>
<protein>
    <recommendedName>
        <fullName evidence="7">Ribonuclease R</fullName>
        <shortName evidence="7">RNase R</shortName>
        <ecNumber evidence="7">3.1.13.1</ecNumber>
    </recommendedName>
</protein>
<feature type="domain" description="S1 motif" evidence="9">
    <location>
        <begin position="604"/>
        <end position="685"/>
    </location>
</feature>
<dbReference type="Proteomes" id="UP001529421">
    <property type="component" value="Unassembled WGS sequence"/>
</dbReference>
<keyword evidence="5 7" id="KW-0269">Exonuclease</keyword>
<evidence type="ECO:0000256" key="8">
    <source>
        <dbReference type="SAM" id="MobiDB-lite"/>
    </source>
</evidence>
<dbReference type="EC" id="3.1.13.1" evidence="7"/>
<dbReference type="SMART" id="SM00316">
    <property type="entry name" value="S1"/>
    <property type="match status" value="1"/>
</dbReference>
<feature type="region of interest" description="Disordered" evidence="8">
    <location>
        <begin position="1"/>
        <end position="24"/>
    </location>
</feature>
<evidence type="ECO:0000256" key="1">
    <source>
        <dbReference type="ARBA" id="ARBA00001849"/>
    </source>
</evidence>
<evidence type="ECO:0000259" key="9">
    <source>
        <dbReference type="PROSITE" id="PS50126"/>
    </source>
</evidence>
<dbReference type="InterPro" id="IPR011805">
    <property type="entry name" value="RNase_R"/>
</dbReference>
<comment type="subcellular location">
    <subcellularLocation>
        <location evidence="7">Cytoplasm</location>
    </subcellularLocation>
</comment>
<sequence>MGRKRHGGGRRPTRSQRRPGLTGTVRLTDAGGVVETAEGQFRLTSRGVREVMNGDTAVVSLHRGPHGERRAVIENVVERAQNALVGTYGVAGPLGVVHPLDTRIKADFFVLPRDTSAADAGVGVGDVVQARIVSHPTRYESGVVTIERRLGTSDAPDVGIRCVMARFDLEDGYPAGALEEADGLALDIAEALRDPLRRDIRERFALTIDPVDARDFDDALSLSSEPDGGWRLGVHIADVSHYVAWGSSIDLEARRRGTSVYLADRVLPMLPERLSCDLCSLRPGEDRLAFTVDMRLDRRGRLRDYRMYPSVMRSRVRLSYDEADALIACDDGTSAPAGASPHVRAAAGEGVDLAGFLRDAYALSKLRQDVRHARGAVDFDTVEIHALLDDDGRPVELAARRRTPATGLVEEAMLLANECVADYLARDDVAAAYRVHEPPTPDHLHAAAEVLQGMGVVDRQQASAIASGDVRQIQRVLADTAGTPASEVANALLLRAMQRALYKPHNEGHYALGAQAYCHFTSPIRRYPDLVVHRVLKGVLARERLGAREAKLRAGHLVGAGRESLDAVLPQVCRSSSDRERLADAAAHASQKVKVAQYYADRIGERLAGVVSWIDQLGVFVRLDETHAEGLVHMSAVGDEWFDFDERALALTGASTGRRIQVGDRVIVEIAGVNQVRGHLNLGVVSLPSALRHALH</sequence>
<keyword evidence="11" id="KW-1185">Reference proteome</keyword>
<dbReference type="InterPro" id="IPR001900">
    <property type="entry name" value="RNase_II/R"/>
</dbReference>
<organism evidence="10 11">
    <name type="scientific">Enorma phocaeensis</name>
    <dbReference type="NCBI Taxonomy" id="1871019"/>
    <lineage>
        <taxon>Bacteria</taxon>
        <taxon>Bacillati</taxon>
        <taxon>Actinomycetota</taxon>
        <taxon>Coriobacteriia</taxon>
        <taxon>Coriobacteriales</taxon>
        <taxon>Coriobacteriaceae</taxon>
        <taxon>Enorma</taxon>
    </lineage>
</organism>
<dbReference type="InterPro" id="IPR004476">
    <property type="entry name" value="RNase_II/RNase_R"/>
</dbReference>
<dbReference type="PANTHER" id="PTHR23355:SF9">
    <property type="entry name" value="DIS3-LIKE EXONUCLEASE 2"/>
    <property type="match status" value="1"/>
</dbReference>
<dbReference type="RefSeq" id="WP_289544786.1">
    <property type="nucleotide sequence ID" value="NZ_JAUDDZ010000004.1"/>
</dbReference>
<dbReference type="Pfam" id="PF00575">
    <property type="entry name" value="S1"/>
    <property type="match status" value="1"/>
</dbReference>
<evidence type="ECO:0000256" key="7">
    <source>
        <dbReference type="HAMAP-Rule" id="MF_01895"/>
    </source>
</evidence>
<evidence type="ECO:0000256" key="4">
    <source>
        <dbReference type="ARBA" id="ARBA00022801"/>
    </source>
</evidence>